<name>A0AAE0GFB3_9CHLO</name>
<accession>A0AAE0GFB3</accession>
<reference evidence="2 3" key="1">
    <citation type="journal article" date="2015" name="Genome Biol. Evol.">
        <title>Comparative Genomics of a Bacterivorous Green Alga Reveals Evolutionary Causalities and Consequences of Phago-Mixotrophic Mode of Nutrition.</title>
        <authorList>
            <person name="Burns J.A."/>
            <person name="Paasch A."/>
            <person name="Narechania A."/>
            <person name="Kim E."/>
        </authorList>
    </citation>
    <scope>NUCLEOTIDE SEQUENCE [LARGE SCALE GENOMIC DNA]</scope>
    <source>
        <strain evidence="2 3">PLY_AMNH</strain>
    </source>
</reference>
<dbReference type="InterPro" id="IPR019639">
    <property type="entry name" value="DUF2505"/>
</dbReference>
<evidence type="ECO:0000313" key="3">
    <source>
        <dbReference type="Proteomes" id="UP001190700"/>
    </source>
</evidence>
<gene>
    <name evidence="2" type="ORF">CYMTET_14963</name>
</gene>
<dbReference type="EMBL" id="LGRX02006280">
    <property type="protein sequence ID" value="KAK3277003.1"/>
    <property type="molecule type" value="Genomic_DNA"/>
</dbReference>
<dbReference type="Pfam" id="PF10698">
    <property type="entry name" value="DUF2505"/>
    <property type="match status" value="1"/>
</dbReference>
<organism evidence="2 3">
    <name type="scientific">Cymbomonas tetramitiformis</name>
    <dbReference type="NCBI Taxonomy" id="36881"/>
    <lineage>
        <taxon>Eukaryota</taxon>
        <taxon>Viridiplantae</taxon>
        <taxon>Chlorophyta</taxon>
        <taxon>Pyramimonadophyceae</taxon>
        <taxon>Pyramimonadales</taxon>
        <taxon>Pyramimonadaceae</taxon>
        <taxon>Cymbomonas</taxon>
    </lineage>
</organism>
<dbReference type="Proteomes" id="UP001190700">
    <property type="component" value="Unassembled WGS sequence"/>
</dbReference>
<dbReference type="AlphaFoldDB" id="A0AAE0GFB3"/>
<sequence>MLDFTVETLIPMPANIYFLERDSAAFRSLYAQSLQMGQLEVLSHVREGSEVKIRTRYFPSAEVVVPGPLRCFVKAQLVHEEVEEYDLSSLSQPPYHVRFRQFPPIVGTKAVIEGTITIEEVDDETCRHRLACSVQVPMLFRVPGTGRIAETGVRDNMQKATRSLRRIVERWLVMREALLTAEGAEVALWKGGTALHWLSKDVLESLRAPSSQTVEALQRGSSGGWRHLGAVLRVARGAEDDAAPRVQRARSRDSVASCGSEPDDASLASESSFVDASSELALSPGGAPRDAAGLPTETNARGAGGDGKLGLAHSETATSDASSEAASFFDADEYFYFNPEEPLNMWAKDPKHELHQM</sequence>
<proteinExistence type="predicted"/>
<keyword evidence="3" id="KW-1185">Reference proteome</keyword>
<comment type="caution">
    <text evidence="2">The sequence shown here is derived from an EMBL/GenBank/DDBJ whole genome shotgun (WGS) entry which is preliminary data.</text>
</comment>
<evidence type="ECO:0000256" key="1">
    <source>
        <dbReference type="SAM" id="MobiDB-lite"/>
    </source>
</evidence>
<protein>
    <submittedName>
        <fullName evidence="2">Uncharacterized protein</fullName>
    </submittedName>
</protein>
<feature type="region of interest" description="Disordered" evidence="1">
    <location>
        <begin position="240"/>
        <end position="317"/>
    </location>
</feature>
<evidence type="ECO:0000313" key="2">
    <source>
        <dbReference type="EMBL" id="KAK3277003.1"/>
    </source>
</evidence>